<dbReference type="Proteomes" id="UP000265703">
    <property type="component" value="Unassembled WGS sequence"/>
</dbReference>
<name>A0A397SGD2_9GLOM</name>
<protein>
    <submittedName>
        <fullName evidence="1">Uncharacterized protein</fullName>
    </submittedName>
</protein>
<accession>A0A397SGD2</accession>
<dbReference type="AlphaFoldDB" id="A0A397SGD2"/>
<comment type="caution">
    <text evidence="1">The sequence shown here is derived from an EMBL/GenBank/DDBJ whole genome shotgun (WGS) entry which is preliminary data.</text>
</comment>
<evidence type="ECO:0000313" key="2">
    <source>
        <dbReference type="Proteomes" id="UP000265703"/>
    </source>
</evidence>
<keyword evidence="2" id="KW-1185">Reference proteome</keyword>
<sequence length="75" mass="8924">MEKELRDLLWSVISYIIFLMSDYVKIHKENVMARKASNNAVEILMLLSKIEERTNITLRSIDKENEKDEEDYGME</sequence>
<dbReference type="EMBL" id="QKYT01000449">
    <property type="protein sequence ID" value="RIA85078.1"/>
    <property type="molecule type" value="Genomic_DNA"/>
</dbReference>
<organism evidence="1 2">
    <name type="scientific">Glomus cerebriforme</name>
    <dbReference type="NCBI Taxonomy" id="658196"/>
    <lineage>
        <taxon>Eukaryota</taxon>
        <taxon>Fungi</taxon>
        <taxon>Fungi incertae sedis</taxon>
        <taxon>Mucoromycota</taxon>
        <taxon>Glomeromycotina</taxon>
        <taxon>Glomeromycetes</taxon>
        <taxon>Glomerales</taxon>
        <taxon>Glomeraceae</taxon>
        <taxon>Glomus</taxon>
    </lineage>
</organism>
<proteinExistence type="predicted"/>
<evidence type="ECO:0000313" key="1">
    <source>
        <dbReference type="EMBL" id="RIA85078.1"/>
    </source>
</evidence>
<reference evidence="1 2" key="1">
    <citation type="submission" date="2018-06" db="EMBL/GenBank/DDBJ databases">
        <title>Comparative genomics reveals the genomic features of Rhizophagus irregularis, R. cerebriforme, R. diaphanum and Gigaspora rosea, and their symbiotic lifestyle signature.</title>
        <authorList>
            <person name="Morin E."/>
            <person name="San Clemente H."/>
            <person name="Chen E.C.H."/>
            <person name="De La Providencia I."/>
            <person name="Hainaut M."/>
            <person name="Kuo A."/>
            <person name="Kohler A."/>
            <person name="Murat C."/>
            <person name="Tang N."/>
            <person name="Roy S."/>
            <person name="Loubradou J."/>
            <person name="Henrissat B."/>
            <person name="Grigoriev I.V."/>
            <person name="Corradi N."/>
            <person name="Roux C."/>
            <person name="Martin F.M."/>
        </authorList>
    </citation>
    <scope>NUCLEOTIDE SEQUENCE [LARGE SCALE GENOMIC DNA]</scope>
    <source>
        <strain evidence="1 2">DAOM 227022</strain>
    </source>
</reference>
<gene>
    <name evidence="1" type="ORF">C1645_831326</name>
</gene>